<evidence type="ECO:0000256" key="2">
    <source>
        <dbReference type="ARBA" id="ARBA00008130"/>
    </source>
</evidence>
<keyword evidence="4 7" id="KW-1133">Transmembrane helix</keyword>
<dbReference type="PANTHER" id="PTHR28286:SF1">
    <property type="entry name" value="30 KDA HEAT SHOCK PROTEIN-RELATED"/>
    <property type="match status" value="1"/>
</dbReference>
<feature type="transmembrane region" description="Helical" evidence="7">
    <location>
        <begin position="236"/>
        <end position="257"/>
    </location>
</feature>
<evidence type="ECO:0000256" key="6">
    <source>
        <dbReference type="SAM" id="MobiDB-lite"/>
    </source>
</evidence>
<evidence type="ECO:0000256" key="5">
    <source>
        <dbReference type="ARBA" id="ARBA00023136"/>
    </source>
</evidence>
<dbReference type="CDD" id="cd15239">
    <property type="entry name" value="7tm_YRO2_fungal-like"/>
    <property type="match status" value="1"/>
</dbReference>
<evidence type="ECO:0000313" key="8">
    <source>
        <dbReference type="EMBL" id="VVT49216.1"/>
    </source>
</evidence>
<feature type="transmembrane region" description="Helical" evidence="7">
    <location>
        <begin position="34"/>
        <end position="55"/>
    </location>
</feature>
<evidence type="ECO:0000256" key="4">
    <source>
        <dbReference type="ARBA" id="ARBA00022989"/>
    </source>
</evidence>
<gene>
    <name evidence="8" type="ORF">SAPINGB_P002160</name>
</gene>
<dbReference type="Gene3D" id="1.20.1070.10">
    <property type="entry name" value="Rhodopsin 7-helix transmembrane proteins"/>
    <property type="match status" value="1"/>
</dbReference>
<dbReference type="Pfam" id="PF01036">
    <property type="entry name" value="Bac_rhodopsin"/>
    <property type="match status" value="1"/>
</dbReference>
<feature type="transmembrane region" description="Helical" evidence="7">
    <location>
        <begin position="116"/>
        <end position="135"/>
    </location>
</feature>
<dbReference type="InterPro" id="IPR043476">
    <property type="entry name" value="Yro2-like_7TM"/>
</dbReference>
<feature type="transmembrane region" description="Helical" evidence="7">
    <location>
        <begin position="142"/>
        <end position="161"/>
    </location>
</feature>
<dbReference type="Proteomes" id="UP000398389">
    <property type="component" value="Unassembled WGS sequence"/>
</dbReference>
<proteinExistence type="inferred from homology"/>
<accession>A0A5E8BKG3</accession>
<dbReference type="GO" id="GO:0005783">
    <property type="term" value="C:endoplasmic reticulum"/>
    <property type="evidence" value="ECO:0007669"/>
    <property type="project" value="TreeGrafter"/>
</dbReference>
<evidence type="ECO:0000313" key="9">
    <source>
        <dbReference type="Proteomes" id="UP000398389"/>
    </source>
</evidence>
<keyword evidence="5 7" id="KW-0472">Membrane</keyword>
<keyword evidence="9" id="KW-1185">Reference proteome</keyword>
<reference evidence="8 9" key="1">
    <citation type="submission" date="2019-09" db="EMBL/GenBank/DDBJ databases">
        <authorList>
            <person name="Brejova B."/>
        </authorList>
    </citation>
    <scope>NUCLEOTIDE SEQUENCE [LARGE SCALE GENOMIC DNA]</scope>
</reference>
<comment type="subcellular location">
    <subcellularLocation>
        <location evidence="1">Membrane</location>
        <topology evidence="1">Multi-pass membrane protein</topology>
    </subcellularLocation>
</comment>
<sequence length="326" mass="36103">MSPLASLFERGNEVLNINNADGADFHITTHGSDWLWSVFSIFALVTLLVLGFSFTKPKNQRTFLHVIALGLIALSYQYFTLASNLGWAPVHAEFNHVTTSDQSKTPGMRQIFYARWVSYFVAFPTFFLSFAVLVGETWSNTIAIIICEELTVVSLLIGTLIHSTYKWGYYTFGLAGFFLVVYYLVFSYRVAAQSQDKSVATHSFAIIGGAIVLLMLYPIAWALSEGGNVIQPDSEAVFYGILDIVFFILIGTFYQIFVSRSIDFVGEGVSGFDYRVFTSHGPRSVPAVAYPSTKEEELPTPPAQSRPSEATAHTAEPTSADVEQQV</sequence>
<organism evidence="8 9">
    <name type="scientific">Magnusiomyces paraingens</name>
    <dbReference type="NCBI Taxonomy" id="2606893"/>
    <lineage>
        <taxon>Eukaryota</taxon>
        <taxon>Fungi</taxon>
        <taxon>Dikarya</taxon>
        <taxon>Ascomycota</taxon>
        <taxon>Saccharomycotina</taxon>
        <taxon>Dipodascomycetes</taxon>
        <taxon>Dipodascales</taxon>
        <taxon>Dipodascaceae</taxon>
        <taxon>Magnusiomyces</taxon>
    </lineage>
</organism>
<feature type="region of interest" description="Disordered" evidence="6">
    <location>
        <begin position="287"/>
        <end position="326"/>
    </location>
</feature>
<dbReference type="InterPro" id="IPR001425">
    <property type="entry name" value="Arc/bac/fun_rhodopsins"/>
</dbReference>
<evidence type="ECO:0000256" key="1">
    <source>
        <dbReference type="ARBA" id="ARBA00004141"/>
    </source>
</evidence>
<evidence type="ECO:0000256" key="7">
    <source>
        <dbReference type="SAM" id="Phobius"/>
    </source>
</evidence>
<feature type="transmembrane region" description="Helical" evidence="7">
    <location>
        <begin position="203"/>
        <end position="224"/>
    </location>
</feature>
<dbReference type="AlphaFoldDB" id="A0A5E8BKG3"/>
<comment type="similarity">
    <text evidence="2">Belongs to the archaeal/bacterial/fungal opsin family.</text>
</comment>
<dbReference type="PANTHER" id="PTHR28286">
    <property type="match status" value="1"/>
</dbReference>
<name>A0A5E8BKG3_9ASCO</name>
<dbReference type="SMART" id="SM01021">
    <property type="entry name" value="Bac_rhodopsin"/>
    <property type="match status" value="1"/>
</dbReference>
<dbReference type="RefSeq" id="XP_031852771.1">
    <property type="nucleotide sequence ID" value="XM_031996880.1"/>
</dbReference>
<dbReference type="OrthoDB" id="536545at2759"/>
<dbReference type="GO" id="GO:0005886">
    <property type="term" value="C:plasma membrane"/>
    <property type="evidence" value="ECO:0007669"/>
    <property type="project" value="TreeGrafter"/>
</dbReference>
<feature type="transmembrane region" description="Helical" evidence="7">
    <location>
        <begin position="167"/>
        <end position="191"/>
    </location>
</feature>
<dbReference type="FunFam" id="1.20.1070.10:FF:000160">
    <property type="entry name" value="Related to Opsin-1"/>
    <property type="match status" value="1"/>
</dbReference>
<feature type="transmembrane region" description="Helical" evidence="7">
    <location>
        <begin position="62"/>
        <end position="79"/>
    </location>
</feature>
<evidence type="ECO:0000256" key="3">
    <source>
        <dbReference type="ARBA" id="ARBA00022692"/>
    </source>
</evidence>
<dbReference type="GeneID" id="43580980"/>
<dbReference type="SUPFAM" id="SSF81321">
    <property type="entry name" value="Family A G protein-coupled receptor-like"/>
    <property type="match status" value="1"/>
</dbReference>
<protein>
    <submittedName>
        <fullName evidence="8">Uncharacterized protein</fullName>
    </submittedName>
</protein>
<dbReference type="EMBL" id="CABVLU010000002">
    <property type="protein sequence ID" value="VVT49216.1"/>
    <property type="molecule type" value="Genomic_DNA"/>
</dbReference>
<keyword evidence="3 7" id="KW-0812">Transmembrane</keyword>